<proteinExistence type="inferred from homology"/>
<accession>A0A6V8PVY5</accession>
<feature type="non-terminal residue" evidence="2">
    <location>
        <position position="60"/>
    </location>
</feature>
<comment type="caution">
    <text evidence="2">The sequence shown here is derived from an EMBL/GenBank/DDBJ whole genome shotgun (WGS) entry which is preliminary data.</text>
</comment>
<dbReference type="EMBL" id="BLSB01000340">
    <property type="protein sequence ID" value="GFP35994.1"/>
    <property type="molecule type" value="Genomic_DNA"/>
</dbReference>
<dbReference type="GO" id="GO:0022857">
    <property type="term" value="F:transmembrane transporter activity"/>
    <property type="evidence" value="ECO:0007669"/>
    <property type="project" value="TreeGrafter"/>
</dbReference>
<comment type="similarity">
    <text evidence="1">Belongs to the cation transport ATPase (P-type) (TC 3.A.3) family. Type IB subfamily.</text>
</comment>
<dbReference type="InterPro" id="IPR051014">
    <property type="entry name" value="Cation_Transport_ATPase_IB"/>
</dbReference>
<dbReference type="PANTHER" id="PTHR48085:SF5">
    <property type="entry name" value="CADMIUM_ZINC-TRANSPORTING ATPASE HMA4-RELATED"/>
    <property type="match status" value="1"/>
</dbReference>
<dbReference type="Proteomes" id="UP000576480">
    <property type="component" value="Unassembled WGS sequence"/>
</dbReference>
<dbReference type="AlphaFoldDB" id="A0A6V8PVY5"/>
<dbReference type="PANTHER" id="PTHR48085">
    <property type="entry name" value="CADMIUM/ZINC-TRANSPORTING ATPASE HMA2-RELATED"/>
    <property type="match status" value="1"/>
</dbReference>
<evidence type="ECO:0000313" key="3">
    <source>
        <dbReference type="Proteomes" id="UP000576480"/>
    </source>
</evidence>
<evidence type="ECO:0000313" key="2">
    <source>
        <dbReference type="EMBL" id="GFP35994.1"/>
    </source>
</evidence>
<reference evidence="2 3" key="1">
    <citation type="journal article" date="2020" name="Front. Microbiol.">
        <title>Single-cell genomics of novel Actinobacteria with the Wood-Ljungdahl pathway discovered in a serpentinizing system.</title>
        <authorList>
            <person name="Merino N."/>
            <person name="Kawai M."/>
            <person name="Boyd E.S."/>
            <person name="Colman D.R."/>
            <person name="McGlynn S.E."/>
            <person name="Nealson K.H."/>
            <person name="Kurokawa K."/>
            <person name="Hongoh Y."/>
        </authorList>
    </citation>
    <scope>NUCLEOTIDE SEQUENCE [LARGE SCALE GENOMIC DNA]</scope>
    <source>
        <strain evidence="2 3">S43</strain>
    </source>
</reference>
<organism evidence="2 3">
    <name type="scientific">Candidatus Hakubella thermalkaliphila</name>
    <dbReference type="NCBI Taxonomy" id="2754717"/>
    <lineage>
        <taxon>Bacteria</taxon>
        <taxon>Bacillati</taxon>
        <taxon>Actinomycetota</taxon>
        <taxon>Actinomycetota incertae sedis</taxon>
        <taxon>Candidatus Hakubellales</taxon>
        <taxon>Candidatus Hakubellaceae</taxon>
        <taxon>Candidatus Hakubella</taxon>
    </lineage>
</organism>
<dbReference type="GO" id="GO:0016020">
    <property type="term" value="C:membrane"/>
    <property type="evidence" value="ECO:0007669"/>
    <property type="project" value="TreeGrafter"/>
</dbReference>
<evidence type="ECO:0000256" key="1">
    <source>
        <dbReference type="ARBA" id="ARBA00006024"/>
    </source>
</evidence>
<gene>
    <name evidence="2" type="ORF">HKBW3S43_01782</name>
</gene>
<sequence length="60" mass="6378">MIWGYPIATKSINALIKRELNVDALVAIAASAAIAIGDYTEAGLVIFILLLGEFLESVTL</sequence>
<protein>
    <submittedName>
        <fullName evidence="2">Uncharacterized protein</fullName>
    </submittedName>
</protein>
<name>A0A6V8PVY5_9ACTN</name>